<dbReference type="Gene3D" id="3.30.70.1070">
    <property type="entry name" value="Sporulation related repeat"/>
    <property type="match status" value="1"/>
</dbReference>
<evidence type="ECO:0000313" key="3">
    <source>
        <dbReference type="EMBL" id="BCO10025.1"/>
    </source>
</evidence>
<dbReference type="SMART" id="SM00382">
    <property type="entry name" value="AAA"/>
    <property type="match status" value="1"/>
</dbReference>
<dbReference type="EMBL" id="AP024233">
    <property type="protein sequence ID" value="BCO10025.1"/>
    <property type="molecule type" value="Genomic_DNA"/>
</dbReference>
<feature type="compositionally biased region" description="Polar residues" evidence="1">
    <location>
        <begin position="385"/>
        <end position="395"/>
    </location>
</feature>
<dbReference type="InterPro" id="IPR052026">
    <property type="entry name" value="ExeA_AAA_ATPase_DNA-bind"/>
</dbReference>
<dbReference type="AlphaFoldDB" id="A0A915UAW5"/>
<reference evidence="3" key="1">
    <citation type="submission" date="2020-12" db="EMBL/GenBank/DDBJ databases">
        <title>Desulfobium dissulfuricans gen. nov., sp. nov., a novel mesophilic, sulfate-reducing bacterium isolated from a deep-sea hydrothermal vent.</title>
        <authorList>
            <person name="Hashimoto Y."/>
            <person name="Tame A."/>
            <person name="Sawayama S."/>
            <person name="Miyazaki J."/>
            <person name="Takai K."/>
            <person name="Nakagawa S."/>
        </authorList>
    </citation>
    <scope>NUCLEOTIDE SEQUENCE</scope>
    <source>
        <strain evidence="3">GF1</strain>
    </source>
</reference>
<organism evidence="3 4">
    <name type="scientific">Desulfolithobacter dissulfuricans</name>
    <dbReference type="NCBI Taxonomy" id="2795293"/>
    <lineage>
        <taxon>Bacteria</taxon>
        <taxon>Pseudomonadati</taxon>
        <taxon>Thermodesulfobacteriota</taxon>
        <taxon>Desulfobulbia</taxon>
        <taxon>Desulfobulbales</taxon>
        <taxon>Desulfobulbaceae</taxon>
        <taxon>Desulfolithobacter</taxon>
    </lineage>
</organism>
<feature type="region of interest" description="Disordered" evidence="1">
    <location>
        <begin position="323"/>
        <end position="417"/>
    </location>
</feature>
<dbReference type="InterPro" id="IPR036680">
    <property type="entry name" value="SPOR-like_sf"/>
</dbReference>
<evidence type="ECO:0000256" key="1">
    <source>
        <dbReference type="SAM" id="MobiDB-lite"/>
    </source>
</evidence>
<dbReference type="KEGG" id="ddu:GF1_24010"/>
<dbReference type="InterPro" id="IPR049945">
    <property type="entry name" value="AAA_22"/>
</dbReference>
<dbReference type="InterPro" id="IPR027417">
    <property type="entry name" value="P-loop_NTPase"/>
</dbReference>
<keyword evidence="4" id="KW-1185">Reference proteome</keyword>
<evidence type="ECO:0000259" key="2">
    <source>
        <dbReference type="SMART" id="SM00382"/>
    </source>
</evidence>
<dbReference type="Proteomes" id="UP001063350">
    <property type="component" value="Chromosome"/>
</dbReference>
<sequence length="527" mass="58053">MYLEHFHLNKSPFQEPPDPEVFFPGAGRDAILDSLVTDIESGRPLIKLVGSEGSGKTLICRILTTRLGDRVDVVYLDNPVGSFDDLMRVVCYDLGMPPAEDPDRSLTREFRAQLERRHKAGQRVVVIIDEAEKLFLATLERLLKVLCETEESGVLTILLAGRPGLDINLEQLTVFCSGIDTNGGYFLEPLSREETGQYLKFRLQAAGLPDEAHQDIFTEGAVDKIFSAAKGNLRLTNILAEEALQTSCTEKSFLVLLDHVKDDDSGPAKGTRSEKDGKKIALPLSLPPEIFKDRKMVWGTGAALFVLVLLLLLFRGGDDASLVSRGPAAPAVPSATSERQTLTPEEPAPEEKGRAEQESVVRESGGNSGQGNDQAKPAEMDATLQPRSESAQPVSPETAGAKQAEEKTGAPVADRSGENLFRERLGATAGWVAGAYRNKYTIQLMMLTSAQAEENLKQMLARDDYYAIMDQLFILRKKTTPPVLFVFYGTYDTMEQARQARNRMPVFLRKHHPYALSIGDALKKTED</sequence>
<feature type="compositionally biased region" description="Polar residues" evidence="1">
    <location>
        <begin position="334"/>
        <end position="343"/>
    </location>
</feature>
<dbReference type="RefSeq" id="WP_267926765.1">
    <property type="nucleotide sequence ID" value="NZ_AP024233.1"/>
</dbReference>
<dbReference type="PANTHER" id="PTHR35894">
    <property type="entry name" value="GENERAL SECRETION PATHWAY PROTEIN A-RELATED"/>
    <property type="match status" value="1"/>
</dbReference>
<name>A0A915UAW5_9BACT</name>
<dbReference type="PANTHER" id="PTHR35894:SF1">
    <property type="entry name" value="PHOSPHORIBULOKINASE _ URIDINE KINASE FAMILY"/>
    <property type="match status" value="1"/>
</dbReference>
<dbReference type="GO" id="GO:0016887">
    <property type="term" value="F:ATP hydrolysis activity"/>
    <property type="evidence" value="ECO:0007669"/>
    <property type="project" value="InterPro"/>
</dbReference>
<feature type="compositionally biased region" description="Basic and acidic residues" evidence="1">
    <location>
        <begin position="349"/>
        <end position="361"/>
    </location>
</feature>
<evidence type="ECO:0000313" key="4">
    <source>
        <dbReference type="Proteomes" id="UP001063350"/>
    </source>
</evidence>
<protein>
    <recommendedName>
        <fullName evidence="2">AAA+ ATPase domain-containing protein</fullName>
    </recommendedName>
</protein>
<dbReference type="GO" id="GO:0042834">
    <property type="term" value="F:peptidoglycan binding"/>
    <property type="evidence" value="ECO:0007669"/>
    <property type="project" value="InterPro"/>
</dbReference>
<dbReference type="CDD" id="cd00009">
    <property type="entry name" value="AAA"/>
    <property type="match status" value="1"/>
</dbReference>
<proteinExistence type="predicted"/>
<dbReference type="InterPro" id="IPR003593">
    <property type="entry name" value="AAA+_ATPase"/>
</dbReference>
<dbReference type="Pfam" id="PF13401">
    <property type="entry name" value="AAA_22"/>
    <property type="match status" value="1"/>
</dbReference>
<accession>A0A915UAW5</accession>
<dbReference type="SUPFAM" id="SSF52540">
    <property type="entry name" value="P-loop containing nucleoside triphosphate hydrolases"/>
    <property type="match status" value="1"/>
</dbReference>
<feature type="domain" description="AAA+ ATPase" evidence="2">
    <location>
        <begin position="42"/>
        <end position="173"/>
    </location>
</feature>
<gene>
    <name evidence="3" type="ORF">GF1_24010</name>
</gene>
<dbReference type="Gene3D" id="3.40.50.300">
    <property type="entry name" value="P-loop containing nucleotide triphosphate hydrolases"/>
    <property type="match status" value="1"/>
</dbReference>